<evidence type="ECO:0000313" key="3">
    <source>
        <dbReference type="Proteomes" id="UP000035062"/>
    </source>
</evidence>
<dbReference type="PATRIC" id="fig|1195246.3.peg.1436"/>
<comment type="caution">
    <text evidence="2">The sequence shown here is derived from an EMBL/GenBank/DDBJ whole genome shotgun (WGS) entry which is preliminary data.</text>
</comment>
<accession>I8UBF8</accession>
<reference evidence="2 3" key="1">
    <citation type="journal article" date="2012" name="J. Bacteriol.">
        <title>Genome Sequence of Pectin-Degrading Alishewanella agri, Isolated from Landfill Soil.</title>
        <authorList>
            <person name="Kim J."/>
            <person name="Jung J."/>
            <person name="Sung J.S."/>
            <person name="Chun J."/>
            <person name="Park W."/>
        </authorList>
    </citation>
    <scope>NUCLEOTIDE SEQUENCE [LARGE SCALE GENOMIC DNA]</scope>
    <source>
        <strain evidence="2 3">BL06</strain>
    </source>
</reference>
<keyword evidence="1" id="KW-1133">Transmembrane helix</keyword>
<dbReference type="Proteomes" id="UP000035062">
    <property type="component" value="Unassembled WGS sequence"/>
</dbReference>
<feature type="transmembrane region" description="Helical" evidence="1">
    <location>
        <begin position="58"/>
        <end position="76"/>
    </location>
</feature>
<proteinExistence type="predicted"/>
<dbReference type="STRING" id="1195246.AGRI_07315"/>
<feature type="transmembrane region" description="Helical" evidence="1">
    <location>
        <begin position="33"/>
        <end position="52"/>
    </location>
</feature>
<evidence type="ECO:0008006" key="4">
    <source>
        <dbReference type="Google" id="ProtNLM"/>
    </source>
</evidence>
<feature type="transmembrane region" description="Helical" evidence="1">
    <location>
        <begin position="177"/>
        <end position="205"/>
    </location>
</feature>
<dbReference type="eggNOG" id="COG5473">
    <property type="taxonomic scope" value="Bacteria"/>
</dbReference>
<feature type="transmembrane region" description="Helical" evidence="1">
    <location>
        <begin position="211"/>
        <end position="230"/>
    </location>
</feature>
<gene>
    <name evidence="2" type="ORF">AGRI_07315</name>
</gene>
<evidence type="ECO:0000313" key="2">
    <source>
        <dbReference type="EMBL" id="EIW89278.1"/>
    </source>
</evidence>
<sequence length="248" mass="28101">MEKPFQIKLIIRRVPALAAINWLKMAWDIFKQYPLLFIQMLLLTYVVTYLAALSSITLIIGVLVSAFFTAGFYHAIAGVQQQQKIDLSWLFHAFKDASCRRSLILISISEFVVTTLVVMIFQSQTAEAVIRLQETRELDSSLSLQVMALLLTVFFIKLWICYAIAIAFFLKEQRLLIILGAALLACWRNISALLIFMLLSVALIILSIPTMLLALVVVIPLLMISWFLSFNEVFALKLNPQQDGVLEV</sequence>
<feature type="transmembrane region" description="Helical" evidence="1">
    <location>
        <begin position="142"/>
        <end position="170"/>
    </location>
</feature>
<evidence type="ECO:0000256" key="1">
    <source>
        <dbReference type="SAM" id="Phobius"/>
    </source>
</evidence>
<keyword evidence="3" id="KW-1185">Reference proteome</keyword>
<dbReference type="AlphaFoldDB" id="I8UBF8"/>
<dbReference type="RefSeq" id="WP_008984346.1">
    <property type="nucleotide sequence ID" value="NZ_AKKU01000012.1"/>
</dbReference>
<dbReference type="EMBL" id="AKKU01000012">
    <property type="protein sequence ID" value="EIW89278.1"/>
    <property type="molecule type" value="Genomic_DNA"/>
</dbReference>
<protein>
    <recommendedName>
        <fullName evidence="4">Transmembrane protein</fullName>
    </recommendedName>
</protein>
<keyword evidence="1" id="KW-0472">Membrane</keyword>
<name>I8UBF8_9ALTE</name>
<feature type="transmembrane region" description="Helical" evidence="1">
    <location>
        <begin position="103"/>
        <end position="122"/>
    </location>
</feature>
<organism evidence="2 3">
    <name type="scientific">Alishewanella agri BL06</name>
    <dbReference type="NCBI Taxonomy" id="1195246"/>
    <lineage>
        <taxon>Bacteria</taxon>
        <taxon>Pseudomonadati</taxon>
        <taxon>Pseudomonadota</taxon>
        <taxon>Gammaproteobacteria</taxon>
        <taxon>Alteromonadales</taxon>
        <taxon>Alteromonadaceae</taxon>
        <taxon>Alishewanella</taxon>
    </lineage>
</organism>
<keyword evidence="1" id="KW-0812">Transmembrane</keyword>